<protein>
    <submittedName>
        <fullName evidence="2">Uncharacterized protein</fullName>
    </submittedName>
</protein>
<reference evidence="2 3" key="1">
    <citation type="submission" date="2012-05" db="EMBL/GenBank/DDBJ databases">
        <title>Recombination and specialization in a pathogen metapopulation.</title>
        <authorList>
            <person name="Gardiner A."/>
            <person name="Kemen E."/>
            <person name="Schultz-Larsen T."/>
            <person name="MacLean D."/>
            <person name="Van Oosterhout C."/>
            <person name="Jones J.D.G."/>
        </authorList>
    </citation>
    <scope>NUCLEOTIDE SEQUENCE [LARGE SCALE GENOMIC DNA]</scope>
    <source>
        <strain evidence="2 3">Ac Nc2</strain>
    </source>
</reference>
<evidence type="ECO:0000313" key="2">
    <source>
        <dbReference type="EMBL" id="CCI47815.1"/>
    </source>
</evidence>
<dbReference type="OrthoDB" id="439808at2759"/>
<dbReference type="STRING" id="65357.A0A024GLQ5"/>
<dbReference type="Gene3D" id="3.40.50.1010">
    <property type="entry name" value="5'-nuclease"/>
    <property type="match status" value="2"/>
</dbReference>
<gene>
    <name evidence="2" type="ORF">BN9_088340</name>
</gene>
<evidence type="ECO:0000256" key="1">
    <source>
        <dbReference type="SAM" id="MobiDB-lite"/>
    </source>
</evidence>
<dbReference type="InParanoid" id="A0A024GLQ5"/>
<dbReference type="AlphaFoldDB" id="A0A024GLQ5"/>
<keyword evidence="3" id="KW-1185">Reference proteome</keyword>
<dbReference type="EMBL" id="CAIX01000188">
    <property type="protein sequence ID" value="CCI47815.1"/>
    <property type="molecule type" value="Genomic_DNA"/>
</dbReference>
<accession>A0A024GLQ5</accession>
<feature type="region of interest" description="Disordered" evidence="1">
    <location>
        <begin position="239"/>
        <end position="264"/>
    </location>
</feature>
<evidence type="ECO:0000313" key="3">
    <source>
        <dbReference type="Proteomes" id="UP000053237"/>
    </source>
</evidence>
<comment type="caution">
    <text evidence="2">The sequence shown here is derived from an EMBL/GenBank/DDBJ whole genome shotgun (WGS) entry which is preliminary data.</text>
</comment>
<dbReference type="Proteomes" id="UP000053237">
    <property type="component" value="Unassembled WGS sequence"/>
</dbReference>
<sequence length="324" mass="37460">MTESVETEVATALIIDGAYAEINGQKKGGLNYLKLRGFLEEKSKAQIKERWYFTHERRQYTTSFFTMIKSAPPHGPQFQLKVYGTKTYACRCKRCHFRFNQFVQKGVDNGIATKLLSLAYENICDRFILLAGLLDLLTRQKLFDDTWVQGDGDFYDSLCHVKNVLRKEIWVVGFRDSVSADLQQLASMIIWLDDHLQCLQRDDDIAMNVPLSTQEPSTRTWNSRRHINDSRDSYRREIKKHHREDHRVGTRAKRERRYNGACNRDPKNYELNRYSESVKIENNKSFRQDSVTLTMSDMSGSDGDNTEAATTRSAIINLASDSEG</sequence>
<proteinExistence type="predicted"/>
<name>A0A024GLQ5_9STRA</name>
<organism evidence="2 3">
    <name type="scientific">Albugo candida</name>
    <dbReference type="NCBI Taxonomy" id="65357"/>
    <lineage>
        <taxon>Eukaryota</taxon>
        <taxon>Sar</taxon>
        <taxon>Stramenopiles</taxon>
        <taxon>Oomycota</taxon>
        <taxon>Peronosporomycetes</taxon>
        <taxon>Albuginales</taxon>
        <taxon>Albuginaceae</taxon>
        <taxon>Albugo</taxon>
    </lineage>
</organism>
<feature type="compositionally biased region" description="Basic residues" evidence="1">
    <location>
        <begin position="239"/>
        <end position="256"/>
    </location>
</feature>